<evidence type="ECO:0008006" key="3">
    <source>
        <dbReference type="Google" id="ProtNLM"/>
    </source>
</evidence>
<evidence type="ECO:0000313" key="1">
    <source>
        <dbReference type="EMBL" id="SEK08328.1"/>
    </source>
</evidence>
<proteinExistence type="predicted"/>
<name>A0A975ZQQ7_9RHOB</name>
<evidence type="ECO:0000313" key="2">
    <source>
        <dbReference type="Proteomes" id="UP000182932"/>
    </source>
</evidence>
<sequence length="208" mass="22082">MTLPLTLLHSTQLHCRIFDRLRDRIAPPLRLEHRVRADWLARVRSDGMTRQLAAEMRKAVETAPGRVLCTCTSLGEAADEAGAIRIDRPMMAAAAQSDGPILLVCALGSAAGPSRALLQSCLEETGRAPPVTTLVVEEFWPLFEAGQVANFCAAVAAAALEAVQVRPDFRTVVLAQASMADAAHLLGGLGPDVLAAPELALRCALDLA</sequence>
<dbReference type="GeneID" id="80820774"/>
<gene>
    <name evidence="1" type="ORF">SAMN04487940_12640</name>
</gene>
<protein>
    <recommendedName>
        <fullName evidence="3">Arylsulfatase</fullName>
    </recommendedName>
</protein>
<dbReference type="RefSeq" id="WP_074839652.1">
    <property type="nucleotide sequence ID" value="NZ_CATMKJ010000021.1"/>
</dbReference>
<dbReference type="EMBL" id="FNYY01000026">
    <property type="protein sequence ID" value="SEK08328.1"/>
    <property type="molecule type" value="Genomic_DNA"/>
</dbReference>
<dbReference type="AlphaFoldDB" id="A0A975ZQQ7"/>
<organism evidence="1 2">
    <name type="scientific">Marinovum algicola</name>
    <dbReference type="NCBI Taxonomy" id="42444"/>
    <lineage>
        <taxon>Bacteria</taxon>
        <taxon>Pseudomonadati</taxon>
        <taxon>Pseudomonadota</taxon>
        <taxon>Alphaproteobacteria</taxon>
        <taxon>Rhodobacterales</taxon>
        <taxon>Roseobacteraceae</taxon>
        <taxon>Marinovum</taxon>
    </lineage>
</organism>
<dbReference type="Proteomes" id="UP000182932">
    <property type="component" value="Unassembled WGS sequence"/>
</dbReference>
<accession>A0A975ZQQ7</accession>
<reference evidence="1 2" key="1">
    <citation type="submission" date="2016-10" db="EMBL/GenBank/DDBJ databases">
        <authorList>
            <person name="Varghese N."/>
            <person name="Submissions S."/>
        </authorList>
    </citation>
    <scope>NUCLEOTIDE SEQUENCE [LARGE SCALE GENOMIC DNA]</scope>
    <source>
        <strain evidence="1 2">FF3</strain>
    </source>
</reference>
<comment type="caution">
    <text evidence="1">The sequence shown here is derived from an EMBL/GenBank/DDBJ whole genome shotgun (WGS) entry which is preliminary data.</text>
</comment>
<keyword evidence="2" id="KW-1185">Reference proteome</keyword>